<reference evidence="2" key="1">
    <citation type="submission" date="2020-06" db="EMBL/GenBank/DDBJ databases">
        <title>Unique genomic features of the anaerobic methanotrophic archaea.</title>
        <authorList>
            <person name="Chadwick G.L."/>
            <person name="Skennerton C.T."/>
            <person name="Laso-Perez R."/>
            <person name="Leu A.O."/>
            <person name="Speth D.R."/>
            <person name="Yu H."/>
            <person name="Morgan-Lang C."/>
            <person name="Hatzenpichler R."/>
            <person name="Goudeau D."/>
            <person name="Malmstrom R."/>
            <person name="Brazelton W.J."/>
            <person name="Woyke T."/>
            <person name="Hallam S.J."/>
            <person name="Tyson G.W."/>
            <person name="Wegener G."/>
            <person name="Boetius A."/>
            <person name="Orphan V."/>
        </authorList>
    </citation>
    <scope>NUCLEOTIDE SEQUENCE</scope>
</reference>
<dbReference type="AlphaFoldDB" id="A0A7G9YH90"/>
<evidence type="ECO:0000259" key="1">
    <source>
        <dbReference type="Pfam" id="PF13476"/>
    </source>
</evidence>
<organism evidence="2">
    <name type="scientific">Candidatus Methanogaster sp. ANME-2c ERB4</name>
    <dbReference type="NCBI Taxonomy" id="2759911"/>
    <lineage>
        <taxon>Archaea</taxon>
        <taxon>Methanobacteriati</taxon>
        <taxon>Methanobacteriota</taxon>
        <taxon>Stenosarchaea group</taxon>
        <taxon>Methanomicrobia</taxon>
        <taxon>Methanosarcinales</taxon>
        <taxon>ANME-2 cluster</taxon>
        <taxon>Candidatus Methanogasteraceae</taxon>
        <taxon>Candidatus Methanogaster</taxon>
    </lineage>
</organism>
<accession>A0A7G9YH90</accession>
<dbReference type="InterPro" id="IPR027417">
    <property type="entry name" value="P-loop_NTPase"/>
</dbReference>
<dbReference type="Pfam" id="PF13476">
    <property type="entry name" value="AAA_23"/>
    <property type="match status" value="1"/>
</dbReference>
<proteinExistence type="predicted"/>
<evidence type="ECO:0000313" key="2">
    <source>
        <dbReference type="EMBL" id="QNO47374.1"/>
    </source>
</evidence>
<protein>
    <recommendedName>
        <fullName evidence="1">Rad50/SbcC-type AAA domain-containing protein</fullName>
    </recommendedName>
</protein>
<feature type="domain" description="Rad50/SbcC-type AAA" evidence="1">
    <location>
        <begin position="6"/>
        <end position="42"/>
    </location>
</feature>
<name>A0A7G9YH90_9EURY</name>
<gene>
    <name evidence="2" type="ORF">LNGCCOLK_00052</name>
</gene>
<dbReference type="GO" id="GO:0006302">
    <property type="term" value="P:double-strand break repair"/>
    <property type="evidence" value="ECO:0007669"/>
    <property type="project" value="InterPro"/>
</dbReference>
<dbReference type="EMBL" id="MT631260">
    <property type="protein sequence ID" value="QNO47374.1"/>
    <property type="molecule type" value="Genomic_DNA"/>
</dbReference>
<sequence>MLKIKKITIENFRGIKPPLTIDFVKGGSYSSVLIYGRNGTGKAQ</sequence>
<dbReference type="Gene3D" id="3.40.50.300">
    <property type="entry name" value="P-loop containing nucleotide triphosphate hydrolases"/>
    <property type="match status" value="1"/>
</dbReference>
<dbReference type="InterPro" id="IPR038729">
    <property type="entry name" value="Rad50/SbcC_AAA"/>
</dbReference>
<dbReference type="GO" id="GO:0016887">
    <property type="term" value="F:ATP hydrolysis activity"/>
    <property type="evidence" value="ECO:0007669"/>
    <property type="project" value="InterPro"/>
</dbReference>